<dbReference type="Pfam" id="PF13302">
    <property type="entry name" value="Acetyltransf_3"/>
    <property type="match status" value="1"/>
</dbReference>
<sequence length="185" mass="20866">MIDIEAVRVQPELTGEKVVLTQLDESHLEDSWAALRDQEVMRFTGTHATFTHEQIRRWNASRPGLTDRADWAILRAADRAYVGDAALTEIDADNASAGFRIALSAAAEFGRGYGTEATRLLLDYAFDVVGLHRVGLEVFDFNTRARRVYEKCGFTAEGVLREALRWDGEWHDVIRMGVLAGDRRR</sequence>
<dbReference type="InterPro" id="IPR016181">
    <property type="entry name" value="Acyl_CoA_acyltransferase"/>
</dbReference>
<accession>A0ABW5GB67</accession>
<feature type="domain" description="N-acetyltransferase" evidence="1">
    <location>
        <begin position="18"/>
        <end position="181"/>
    </location>
</feature>
<dbReference type="InterPro" id="IPR000182">
    <property type="entry name" value="GNAT_dom"/>
</dbReference>
<comment type="caution">
    <text evidence="2">The sequence shown here is derived from an EMBL/GenBank/DDBJ whole genome shotgun (WGS) entry which is preliminary data.</text>
</comment>
<dbReference type="Proteomes" id="UP001597419">
    <property type="component" value="Unassembled WGS sequence"/>
</dbReference>
<organism evidence="2 3">
    <name type="scientific">Amycolatopsis samaneae</name>
    <dbReference type="NCBI Taxonomy" id="664691"/>
    <lineage>
        <taxon>Bacteria</taxon>
        <taxon>Bacillati</taxon>
        <taxon>Actinomycetota</taxon>
        <taxon>Actinomycetes</taxon>
        <taxon>Pseudonocardiales</taxon>
        <taxon>Pseudonocardiaceae</taxon>
        <taxon>Amycolatopsis</taxon>
    </lineage>
</organism>
<reference evidence="3" key="1">
    <citation type="journal article" date="2019" name="Int. J. Syst. Evol. Microbiol.">
        <title>The Global Catalogue of Microorganisms (GCM) 10K type strain sequencing project: providing services to taxonomists for standard genome sequencing and annotation.</title>
        <authorList>
            <consortium name="The Broad Institute Genomics Platform"/>
            <consortium name="The Broad Institute Genome Sequencing Center for Infectious Disease"/>
            <person name="Wu L."/>
            <person name="Ma J."/>
        </authorList>
    </citation>
    <scope>NUCLEOTIDE SEQUENCE [LARGE SCALE GENOMIC DNA]</scope>
    <source>
        <strain evidence="3">CGMCC 4.7643</strain>
    </source>
</reference>
<dbReference type="EMBL" id="JBHUKU010000004">
    <property type="protein sequence ID" value="MFD2458782.1"/>
    <property type="molecule type" value="Genomic_DNA"/>
</dbReference>
<dbReference type="SUPFAM" id="SSF55729">
    <property type="entry name" value="Acyl-CoA N-acyltransferases (Nat)"/>
    <property type="match status" value="1"/>
</dbReference>
<proteinExistence type="predicted"/>
<evidence type="ECO:0000313" key="3">
    <source>
        <dbReference type="Proteomes" id="UP001597419"/>
    </source>
</evidence>
<gene>
    <name evidence="2" type="ORF">ACFSYJ_09225</name>
</gene>
<name>A0ABW5GB67_9PSEU</name>
<protein>
    <submittedName>
        <fullName evidence="2">GNAT family protein</fullName>
    </submittedName>
</protein>
<evidence type="ECO:0000313" key="2">
    <source>
        <dbReference type="EMBL" id="MFD2458782.1"/>
    </source>
</evidence>
<dbReference type="Gene3D" id="3.40.630.30">
    <property type="match status" value="1"/>
</dbReference>
<dbReference type="PANTHER" id="PTHR43610">
    <property type="entry name" value="BLL6696 PROTEIN"/>
    <property type="match status" value="1"/>
</dbReference>
<keyword evidence="3" id="KW-1185">Reference proteome</keyword>
<evidence type="ECO:0000259" key="1">
    <source>
        <dbReference type="PROSITE" id="PS51186"/>
    </source>
</evidence>
<dbReference type="PANTHER" id="PTHR43610:SF1">
    <property type="entry name" value="N-ACETYLTRANSFERASE DOMAIN-CONTAINING PROTEIN"/>
    <property type="match status" value="1"/>
</dbReference>
<dbReference type="PROSITE" id="PS51186">
    <property type="entry name" value="GNAT"/>
    <property type="match status" value="1"/>
</dbReference>
<dbReference type="RefSeq" id="WP_345387364.1">
    <property type="nucleotide sequence ID" value="NZ_BAABHG010000002.1"/>
</dbReference>